<dbReference type="SUPFAM" id="SSF51735">
    <property type="entry name" value="NAD(P)-binding Rossmann-fold domains"/>
    <property type="match status" value="1"/>
</dbReference>
<dbReference type="InterPro" id="IPR036291">
    <property type="entry name" value="NAD(P)-bd_dom_sf"/>
</dbReference>
<dbReference type="GO" id="GO:0016491">
    <property type="term" value="F:oxidoreductase activity"/>
    <property type="evidence" value="ECO:0007669"/>
    <property type="project" value="UniProtKB-KW"/>
</dbReference>
<dbReference type="EMBL" id="VSSQ01007264">
    <property type="protein sequence ID" value="MPM35369.1"/>
    <property type="molecule type" value="Genomic_DNA"/>
</dbReference>
<dbReference type="InterPro" id="IPR050259">
    <property type="entry name" value="SDR"/>
</dbReference>
<dbReference type="EC" id="1.3.1.-" evidence="2"/>
<dbReference type="AlphaFoldDB" id="A0A644Z475"/>
<dbReference type="InterPro" id="IPR002347">
    <property type="entry name" value="SDR_fam"/>
</dbReference>
<evidence type="ECO:0000256" key="1">
    <source>
        <dbReference type="ARBA" id="ARBA00006484"/>
    </source>
</evidence>
<gene>
    <name evidence="2" type="primary">bacG_3</name>
    <name evidence="2" type="ORF">SDC9_81960</name>
</gene>
<dbReference type="Pfam" id="PF13561">
    <property type="entry name" value="adh_short_C2"/>
    <property type="match status" value="1"/>
</dbReference>
<keyword evidence="2" id="KW-0560">Oxidoreductase</keyword>
<proteinExistence type="inferred from homology"/>
<name>A0A644Z475_9ZZZZ</name>
<organism evidence="2">
    <name type="scientific">bioreactor metagenome</name>
    <dbReference type="NCBI Taxonomy" id="1076179"/>
    <lineage>
        <taxon>unclassified sequences</taxon>
        <taxon>metagenomes</taxon>
        <taxon>ecological metagenomes</taxon>
    </lineage>
</organism>
<dbReference type="PANTHER" id="PTHR42879">
    <property type="entry name" value="3-OXOACYL-(ACYL-CARRIER-PROTEIN) REDUCTASE"/>
    <property type="match status" value="1"/>
</dbReference>
<evidence type="ECO:0000313" key="2">
    <source>
        <dbReference type="EMBL" id="MPM35369.1"/>
    </source>
</evidence>
<dbReference type="Gene3D" id="3.40.50.720">
    <property type="entry name" value="NAD(P)-binding Rossmann-like Domain"/>
    <property type="match status" value="1"/>
</dbReference>
<accession>A0A644Z475</accession>
<comment type="similarity">
    <text evidence="1">Belongs to the short-chain dehydrogenases/reductases (SDR) family.</text>
</comment>
<dbReference type="PRINTS" id="PR00081">
    <property type="entry name" value="GDHRDH"/>
</dbReference>
<protein>
    <submittedName>
        <fullName evidence="2">NADPH-dependent reductase BacG</fullName>
        <ecNumber evidence="2">1.3.1.-</ecNumber>
    </submittedName>
</protein>
<comment type="caution">
    <text evidence="2">The sequence shown here is derived from an EMBL/GenBank/DDBJ whole genome shotgun (WGS) entry which is preliminary data.</text>
</comment>
<dbReference type="PANTHER" id="PTHR42879:SF6">
    <property type="entry name" value="NADPH-DEPENDENT REDUCTASE BACG"/>
    <property type="match status" value="1"/>
</dbReference>
<reference evidence="2" key="1">
    <citation type="submission" date="2019-08" db="EMBL/GenBank/DDBJ databases">
        <authorList>
            <person name="Kucharzyk K."/>
            <person name="Murdoch R.W."/>
            <person name="Higgins S."/>
            <person name="Loffler F."/>
        </authorList>
    </citation>
    <scope>NUCLEOTIDE SEQUENCE</scope>
</reference>
<sequence>MIFSRTEQVLREKTRTLSDAHGVQADYFCGDIASESDLGGLVQKCKDLGGVDIIILNTPRPPSPMRDFLDESDNARWEQAYEQQLKGALLALRKTAPMLVGRGWGRIVAITSASIKQPMPRHAISTIFRAGVQAALKHLSMELAEHHITVNAVAPATVETPTFAKFHNYEQRVNAVPLKRAGKPEELAATVAFLASNHAGFITGESIQLDGGQTRALC</sequence>